<dbReference type="KEGG" id="fas:105267332"/>
<dbReference type="GO" id="GO:0106005">
    <property type="term" value="P:RNA 5'-cap (guanine-N7)-methylation"/>
    <property type="evidence" value="ECO:0007669"/>
    <property type="project" value="InterPro"/>
</dbReference>
<evidence type="ECO:0000313" key="3">
    <source>
        <dbReference type="RefSeq" id="XP_011304418.1"/>
    </source>
</evidence>
<reference evidence="3" key="1">
    <citation type="submission" date="2025-08" db="UniProtKB">
        <authorList>
            <consortium name="RefSeq"/>
        </authorList>
    </citation>
    <scope>IDENTIFICATION</scope>
    <source>
        <strain evidence="3">USDA-PBARC FA_bdor</strain>
        <tissue evidence="3">Whole organism</tissue>
    </source>
</reference>
<dbReference type="OrthoDB" id="5875297at2759"/>
<dbReference type="GeneID" id="105267332"/>
<feature type="region of interest" description="Disordered" evidence="1">
    <location>
        <begin position="44"/>
        <end position="96"/>
    </location>
</feature>
<accession>A0A9R1U1S7</accession>
<organism evidence="2 3">
    <name type="scientific">Fopius arisanus</name>
    <dbReference type="NCBI Taxonomy" id="64838"/>
    <lineage>
        <taxon>Eukaryota</taxon>
        <taxon>Metazoa</taxon>
        <taxon>Ecdysozoa</taxon>
        <taxon>Arthropoda</taxon>
        <taxon>Hexapoda</taxon>
        <taxon>Insecta</taxon>
        <taxon>Pterygota</taxon>
        <taxon>Neoptera</taxon>
        <taxon>Endopterygota</taxon>
        <taxon>Hymenoptera</taxon>
        <taxon>Apocrita</taxon>
        <taxon>Ichneumonoidea</taxon>
        <taxon>Braconidae</taxon>
        <taxon>Opiinae</taxon>
        <taxon>Fopius</taxon>
    </lineage>
</organism>
<name>A0A9R1U1S7_9HYME</name>
<gene>
    <name evidence="3" type="primary">LOC105267332</name>
</gene>
<dbReference type="Pfam" id="PF15320">
    <property type="entry name" value="RAM"/>
    <property type="match status" value="1"/>
</dbReference>
<dbReference type="InterPro" id="IPR028271">
    <property type="entry name" value="RAMAC"/>
</dbReference>
<protein>
    <submittedName>
        <fullName evidence="3">RNMT-activating mini protein</fullName>
    </submittedName>
</protein>
<dbReference type="GO" id="GO:0031533">
    <property type="term" value="C:mRNA capping enzyme complex"/>
    <property type="evidence" value="ECO:0007669"/>
    <property type="project" value="InterPro"/>
</dbReference>
<evidence type="ECO:0000256" key="1">
    <source>
        <dbReference type="SAM" id="MobiDB-lite"/>
    </source>
</evidence>
<feature type="compositionally biased region" description="Basic and acidic residues" evidence="1">
    <location>
        <begin position="56"/>
        <end position="83"/>
    </location>
</feature>
<dbReference type="GO" id="GO:0003723">
    <property type="term" value="F:RNA binding"/>
    <property type="evidence" value="ECO:0007669"/>
    <property type="project" value="InterPro"/>
</dbReference>
<feature type="compositionally biased region" description="Basic residues" evidence="1">
    <location>
        <begin position="84"/>
        <end position="96"/>
    </location>
</feature>
<evidence type="ECO:0000313" key="2">
    <source>
        <dbReference type="Proteomes" id="UP000694866"/>
    </source>
</evidence>
<dbReference type="AlphaFoldDB" id="A0A9R1U1S7"/>
<keyword evidence="2" id="KW-1185">Reference proteome</keyword>
<dbReference type="Proteomes" id="UP000694866">
    <property type="component" value="Unplaced"/>
</dbReference>
<sequence length="96" mass="12143">MGKQFLSEEQQNFLESCEEEFKNRFTDDDPDFVKFVETERQKPPIVDPWYNKPRRPQFDWRQGRRRDYDRRNNERSEKNDRYSGRHQSHQRRFRPF</sequence>
<proteinExistence type="predicted"/>
<dbReference type="RefSeq" id="XP_011304418.1">
    <property type="nucleotide sequence ID" value="XM_011306116.1"/>
</dbReference>